<keyword evidence="1" id="KW-1133">Transmembrane helix</keyword>
<accession>A0A233S2R0</accession>
<keyword evidence="3" id="KW-1185">Reference proteome</keyword>
<gene>
    <name evidence="2" type="ORF">BEK98_35845</name>
</gene>
<feature type="transmembrane region" description="Helical" evidence="1">
    <location>
        <begin position="75"/>
        <end position="94"/>
    </location>
</feature>
<name>A0A233S2R0_STRDA</name>
<organism evidence="2 3">
    <name type="scientific">Streptomyces diastatochromogenes</name>
    <dbReference type="NCBI Taxonomy" id="42236"/>
    <lineage>
        <taxon>Bacteria</taxon>
        <taxon>Bacillati</taxon>
        <taxon>Actinomycetota</taxon>
        <taxon>Actinomycetes</taxon>
        <taxon>Kitasatosporales</taxon>
        <taxon>Streptomycetaceae</taxon>
        <taxon>Streptomyces</taxon>
    </lineage>
</organism>
<sequence>MDHRRGIRLVLAVPLTLLTLTAAFFCWTALTIRPSGPWDDEAYAGIVLSCVLALTATAAVLLLRLLPSVRQFVGWGWVTPALALGVVAAVRWAGVGRNVWA</sequence>
<keyword evidence="1" id="KW-0812">Transmembrane</keyword>
<reference evidence="2 3" key="1">
    <citation type="submission" date="2016-07" db="EMBL/GenBank/DDBJ databases">
        <title>Draft genome of Streptomyces diastatochromogenes.</title>
        <authorList>
            <person name="Podduturi R."/>
            <person name="Lukassen M.B."/>
            <person name="Clausen N."/>
            <person name="Nielsen J.L."/>
            <person name="Jorgensen N.O."/>
        </authorList>
    </citation>
    <scope>NUCLEOTIDE SEQUENCE [LARGE SCALE GENOMIC DNA]</scope>
    <source>
        <strain evidence="2 3">DSM 40608</strain>
    </source>
</reference>
<feature type="transmembrane region" description="Helical" evidence="1">
    <location>
        <begin position="7"/>
        <end position="30"/>
    </location>
</feature>
<proteinExistence type="predicted"/>
<evidence type="ECO:0000313" key="2">
    <source>
        <dbReference type="EMBL" id="OXY89967.1"/>
    </source>
</evidence>
<keyword evidence="1" id="KW-0472">Membrane</keyword>
<evidence type="ECO:0000313" key="3">
    <source>
        <dbReference type="Proteomes" id="UP000215483"/>
    </source>
</evidence>
<dbReference type="RefSeq" id="WP_094221095.1">
    <property type="nucleotide sequence ID" value="NZ_MCGQ01000040.1"/>
</dbReference>
<comment type="caution">
    <text evidence="2">The sequence shown here is derived from an EMBL/GenBank/DDBJ whole genome shotgun (WGS) entry which is preliminary data.</text>
</comment>
<dbReference type="EMBL" id="MCGQ01000040">
    <property type="protein sequence ID" value="OXY89967.1"/>
    <property type="molecule type" value="Genomic_DNA"/>
</dbReference>
<protein>
    <submittedName>
        <fullName evidence="2">Uncharacterized protein</fullName>
    </submittedName>
</protein>
<dbReference type="Proteomes" id="UP000215483">
    <property type="component" value="Unassembled WGS sequence"/>
</dbReference>
<evidence type="ECO:0000256" key="1">
    <source>
        <dbReference type="SAM" id="Phobius"/>
    </source>
</evidence>
<feature type="transmembrane region" description="Helical" evidence="1">
    <location>
        <begin position="42"/>
        <end position="63"/>
    </location>
</feature>
<dbReference type="AlphaFoldDB" id="A0A233S2R0"/>